<reference evidence="1" key="1">
    <citation type="submission" date="2018-05" db="EMBL/GenBank/DDBJ databases">
        <authorList>
            <person name="Lanie J.A."/>
            <person name="Ng W.-L."/>
            <person name="Kazmierczak K.M."/>
            <person name="Andrzejewski T.M."/>
            <person name="Davidsen T.M."/>
            <person name="Wayne K.J."/>
            <person name="Tettelin H."/>
            <person name="Glass J.I."/>
            <person name="Rusch D."/>
            <person name="Podicherti R."/>
            <person name="Tsui H.-C.T."/>
            <person name="Winkler M.E."/>
        </authorList>
    </citation>
    <scope>NUCLEOTIDE SEQUENCE</scope>
</reference>
<dbReference type="EMBL" id="UINC01017204">
    <property type="protein sequence ID" value="SVA71000.1"/>
    <property type="molecule type" value="Genomic_DNA"/>
</dbReference>
<dbReference type="AlphaFoldDB" id="A0A381Y2B3"/>
<evidence type="ECO:0000313" key="1">
    <source>
        <dbReference type="EMBL" id="SVA71000.1"/>
    </source>
</evidence>
<gene>
    <name evidence="1" type="ORF">METZ01_LOCUS123854</name>
</gene>
<proteinExistence type="predicted"/>
<accession>A0A381Y2B3</accession>
<organism evidence="1">
    <name type="scientific">marine metagenome</name>
    <dbReference type="NCBI Taxonomy" id="408172"/>
    <lineage>
        <taxon>unclassified sequences</taxon>
        <taxon>metagenomes</taxon>
        <taxon>ecological metagenomes</taxon>
    </lineage>
</organism>
<protein>
    <submittedName>
        <fullName evidence="1">Uncharacterized protein</fullName>
    </submittedName>
</protein>
<name>A0A381Y2B3_9ZZZZ</name>
<sequence>MEDIQKEVEMLRNKVMDYEYKPPDSDYTKQLKALIDNPPPAHKISLKNGSIIEGTIEKDKVEYLLVNTEVGLLTLNKSEILGIEDLILPTPELVFIGHGQEEAFESFRLFSGKVMNQGNRRGDFVRVIYSLWGENTQLLGSDSTFIEGSQIIYRSGIVTDSVLEPNQSAQFSLKVAVPDSISVTYVTRDVRWEMFD</sequence>